<evidence type="ECO:0000313" key="1">
    <source>
        <dbReference type="EMBL" id="MXU89499.1"/>
    </source>
</evidence>
<name>A0A6B0UAB1_IXORI</name>
<proteinExistence type="predicted"/>
<protein>
    <submittedName>
        <fullName evidence="1">Uncharacterized protein</fullName>
    </submittedName>
</protein>
<dbReference type="AlphaFoldDB" id="A0A6B0UAB1"/>
<organism evidence="1">
    <name type="scientific">Ixodes ricinus</name>
    <name type="common">Common tick</name>
    <name type="synonym">Acarus ricinus</name>
    <dbReference type="NCBI Taxonomy" id="34613"/>
    <lineage>
        <taxon>Eukaryota</taxon>
        <taxon>Metazoa</taxon>
        <taxon>Ecdysozoa</taxon>
        <taxon>Arthropoda</taxon>
        <taxon>Chelicerata</taxon>
        <taxon>Arachnida</taxon>
        <taxon>Acari</taxon>
        <taxon>Parasitiformes</taxon>
        <taxon>Ixodida</taxon>
        <taxon>Ixodoidea</taxon>
        <taxon>Ixodidae</taxon>
        <taxon>Ixodinae</taxon>
        <taxon>Ixodes</taxon>
    </lineage>
</organism>
<dbReference type="EMBL" id="GIFC01007416">
    <property type="protein sequence ID" value="MXU89499.1"/>
    <property type="molecule type" value="Transcribed_RNA"/>
</dbReference>
<accession>A0A6B0UAB1</accession>
<reference evidence="1" key="1">
    <citation type="submission" date="2019-12" db="EMBL/GenBank/DDBJ databases">
        <title>An insight into the sialome of adult female Ixodes ricinus ticks feeding for 6 days.</title>
        <authorList>
            <person name="Perner J."/>
            <person name="Ribeiro J.M.C."/>
        </authorList>
    </citation>
    <scope>NUCLEOTIDE SEQUENCE</scope>
    <source>
        <strain evidence="1">Semi-engorged</strain>
        <tissue evidence="1">Salivary glands</tissue>
    </source>
</reference>
<sequence length="108" mass="11738">MSCPALLCCSSFLSSMAQSLSPKNSSSLASLPECSTRGYFLSDLKALAKTCWVLRLLATASSFHSRSHLVNRGFGSASFFLVRRIRLTGFPTVVTVVCAIFPFYESEA</sequence>